<dbReference type="AlphaFoldDB" id="A0A517MQP1"/>
<dbReference type="EMBL" id="CP036263">
    <property type="protein sequence ID" value="QDS97192.1"/>
    <property type="molecule type" value="Genomic_DNA"/>
</dbReference>
<name>A0A517MQP1_9BACT</name>
<keyword evidence="2" id="KW-1185">Reference proteome</keyword>
<proteinExistence type="predicted"/>
<dbReference type="Proteomes" id="UP000319852">
    <property type="component" value="Chromosome"/>
</dbReference>
<dbReference type="RefSeq" id="WP_145057370.1">
    <property type="nucleotide sequence ID" value="NZ_CP036263.1"/>
</dbReference>
<reference evidence="1 2" key="1">
    <citation type="submission" date="2019-02" db="EMBL/GenBank/DDBJ databases">
        <title>Deep-cultivation of Planctomycetes and their phenomic and genomic characterization uncovers novel biology.</title>
        <authorList>
            <person name="Wiegand S."/>
            <person name="Jogler M."/>
            <person name="Boedeker C."/>
            <person name="Pinto D."/>
            <person name="Vollmers J."/>
            <person name="Rivas-Marin E."/>
            <person name="Kohn T."/>
            <person name="Peeters S.H."/>
            <person name="Heuer A."/>
            <person name="Rast P."/>
            <person name="Oberbeckmann S."/>
            <person name="Bunk B."/>
            <person name="Jeske O."/>
            <person name="Meyerdierks A."/>
            <person name="Storesund J.E."/>
            <person name="Kallscheuer N."/>
            <person name="Luecker S."/>
            <person name="Lage O.M."/>
            <person name="Pohl T."/>
            <person name="Merkel B.J."/>
            <person name="Hornburger P."/>
            <person name="Mueller R.-W."/>
            <person name="Bruemmer F."/>
            <person name="Labrenz M."/>
            <person name="Spormann A.M."/>
            <person name="Op den Camp H."/>
            <person name="Overmann J."/>
            <person name="Amann R."/>
            <person name="Jetten M.S.M."/>
            <person name="Mascher T."/>
            <person name="Medema M.H."/>
            <person name="Devos D.P."/>
            <person name="Kaster A.-K."/>
            <person name="Ovreas L."/>
            <person name="Rohde M."/>
            <person name="Galperin M.Y."/>
            <person name="Jogler C."/>
        </authorList>
    </citation>
    <scope>NUCLEOTIDE SEQUENCE [LARGE SCALE GENOMIC DNA]</scope>
    <source>
        <strain evidence="1 2">HG15A2</strain>
    </source>
</reference>
<dbReference type="KEGG" id="amob:HG15A2_04520"/>
<sequence length="69" mass="7377">MILRKLSLVLVLIAVSFAVLYLAEGCSAGRALVLASFIGLIKAFTVAANDRKWASIEPSLKTRGLSVNE</sequence>
<evidence type="ECO:0000313" key="2">
    <source>
        <dbReference type="Proteomes" id="UP000319852"/>
    </source>
</evidence>
<organism evidence="1 2">
    <name type="scientific">Adhaeretor mobilis</name>
    <dbReference type="NCBI Taxonomy" id="1930276"/>
    <lineage>
        <taxon>Bacteria</taxon>
        <taxon>Pseudomonadati</taxon>
        <taxon>Planctomycetota</taxon>
        <taxon>Planctomycetia</taxon>
        <taxon>Pirellulales</taxon>
        <taxon>Lacipirellulaceae</taxon>
        <taxon>Adhaeretor</taxon>
    </lineage>
</organism>
<protein>
    <submittedName>
        <fullName evidence="1">Uncharacterized protein</fullName>
    </submittedName>
</protein>
<accession>A0A517MQP1</accession>
<evidence type="ECO:0000313" key="1">
    <source>
        <dbReference type="EMBL" id="QDS97192.1"/>
    </source>
</evidence>
<gene>
    <name evidence="1" type="ORF">HG15A2_04520</name>
</gene>